<evidence type="ECO:0000313" key="1">
    <source>
        <dbReference type="EMBL" id="QJC57101.1"/>
    </source>
</evidence>
<dbReference type="Proteomes" id="UP000502041">
    <property type="component" value="Chromosome"/>
</dbReference>
<proteinExistence type="predicted"/>
<reference evidence="1 2" key="1">
    <citation type="submission" date="2020-04" db="EMBL/GenBank/DDBJ databases">
        <title>Complete genome of a Psychrophilic, Marine, Gas Vacuolate Bacterium Polaromonas vacuolata KCTC 22033T.</title>
        <authorList>
            <person name="Hwang K."/>
            <person name="Kim K.M."/>
        </authorList>
    </citation>
    <scope>NUCLEOTIDE SEQUENCE [LARGE SCALE GENOMIC DNA]</scope>
    <source>
        <strain evidence="1 2">KCTC 22033</strain>
    </source>
</reference>
<accession>A0A6H2HB40</accession>
<dbReference type="KEGG" id="pvac:HC248_02417"/>
<dbReference type="AlphaFoldDB" id="A0A6H2HB40"/>
<organism evidence="1 2">
    <name type="scientific">Polaromonas vacuolata</name>
    <dbReference type="NCBI Taxonomy" id="37448"/>
    <lineage>
        <taxon>Bacteria</taxon>
        <taxon>Pseudomonadati</taxon>
        <taxon>Pseudomonadota</taxon>
        <taxon>Betaproteobacteria</taxon>
        <taxon>Burkholderiales</taxon>
        <taxon>Comamonadaceae</taxon>
        <taxon>Polaromonas</taxon>
    </lineage>
</organism>
<protein>
    <submittedName>
        <fullName evidence="1">Uncharacterized protein</fullName>
    </submittedName>
</protein>
<gene>
    <name evidence="1" type="ORF">HC248_02417</name>
</gene>
<dbReference type="EMBL" id="CP051461">
    <property type="protein sequence ID" value="QJC57101.1"/>
    <property type="molecule type" value="Genomic_DNA"/>
</dbReference>
<dbReference type="RefSeq" id="WP_168922664.1">
    <property type="nucleotide sequence ID" value="NZ_CP051461.1"/>
</dbReference>
<sequence>MASAQGITTADYKLFPSPRNRHRMLFTYQVFVPYPYMLVDMDSYRLSGKSSLFAACRLSDMKMGQVISLELAEDEVAFRKQFVPD</sequence>
<name>A0A6H2HB40_9BURK</name>
<evidence type="ECO:0000313" key="2">
    <source>
        <dbReference type="Proteomes" id="UP000502041"/>
    </source>
</evidence>
<keyword evidence="2" id="KW-1185">Reference proteome</keyword>